<evidence type="ECO:0000313" key="1">
    <source>
        <dbReference type="EMBL" id="VVZ94637.1"/>
    </source>
</evidence>
<organism evidence="1 2">
    <name type="scientific">Halomonas lysinitropha</name>
    <dbReference type="NCBI Taxonomy" id="2607506"/>
    <lineage>
        <taxon>Bacteria</taxon>
        <taxon>Pseudomonadati</taxon>
        <taxon>Pseudomonadota</taxon>
        <taxon>Gammaproteobacteria</taxon>
        <taxon>Oceanospirillales</taxon>
        <taxon>Halomonadaceae</taxon>
        <taxon>Halomonas</taxon>
    </lineage>
</organism>
<proteinExistence type="predicted"/>
<evidence type="ECO:0000313" key="2">
    <source>
        <dbReference type="Proteomes" id="UP000326725"/>
    </source>
</evidence>
<dbReference type="AlphaFoldDB" id="A0A5K1I3D4"/>
<sequence>MADEHDDDFPPSPSVMPYVPFWADEKQVVSNNTGYGYEGSENFEHDDTGGLMNLSGCADDMLTALAEHEDWQEGYDY</sequence>
<reference evidence="1 2" key="1">
    <citation type="submission" date="2019-09" db="EMBL/GenBank/DDBJ databases">
        <authorList>
            <person name="Criscuolo A."/>
        </authorList>
    </citation>
    <scope>NUCLEOTIDE SEQUENCE [LARGE SCALE GENOMIC DNA]</scope>
    <source>
        <strain evidence="2">3(2)</strain>
    </source>
</reference>
<dbReference type="EMBL" id="CABVOU010000021">
    <property type="protein sequence ID" value="VVZ94637.1"/>
    <property type="molecule type" value="Genomic_DNA"/>
</dbReference>
<accession>A0A5K1I3D4</accession>
<gene>
    <name evidence="1" type="ORF">HALO32_00692</name>
</gene>
<dbReference type="Proteomes" id="UP000326725">
    <property type="component" value="Unassembled WGS sequence"/>
</dbReference>
<name>A0A5K1I3D4_9GAMM</name>
<keyword evidence="2" id="KW-1185">Reference proteome</keyword>
<protein>
    <submittedName>
        <fullName evidence="1">Uncharacterized protein</fullName>
    </submittedName>
</protein>
<dbReference type="RefSeq" id="WP_151442413.1">
    <property type="nucleotide sequence ID" value="NZ_CABVOU010000021.1"/>
</dbReference>